<keyword evidence="8" id="KW-1185">Reference proteome</keyword>
<dbReference type="OrthoDB" id="9785929at2"/>
<comment type="similarity">
    <text evidence="2">Belongs to the alkylbase DNA glycosidase AlkA family.</text>
</comment>
<gene>
    <name evidence="7" type="ORF">ABB05_13340</name>
</gene>
<evidence type="ECO:0000256" key="5">
    <source>
        <dbReference type="ARBA" id="ARBA00023204"/>
    </source>
</evidence>
<dbReference type="InterPro" id="IPR003265">
    <property type="entry name" value="HhH-GPD_domain"/>
</dbReference>
<dbReference type="PANTHER" id="PTHR43003:SF5">
    <property type="entry name" value="DNA-3-METHYLADENINE GLYCOSYLASE"/>
    <property type="match status" value="1"/>
</dbReference>
<dbReference type="Gene3D" id="1.10.1670.40">
    <property type="match status" value="1"/>
</dbReference>
<dbReference type="GO" id="GO:0008725">
    <property type="term" value="F:DNA-3-methyladenine glycosylase activity"/>
    <property type="evidence" value="ECO:0007669"/>
    <property type="project" value="TreeGrafter"/>
</dbReference>
<dbReference type="GO" id="GO:0032993">
    <property type="term" value="C:protein-DNA complex"/>
    <property type="evidence" value="ECO:0007669"/>
    <property type="project" value="TreeGrafter"/>
</dbReference>
<dbReference type="RefSeq" id="WP_064468324.1">
    <property type="nucleotide sequence ID" value="NZ_JAGGKH010000026.1"/>
</dbReference>
<keyword evidence="4" id="KW-0227">DNA damage</keyword>
<dbReference type="FunFam" id="1.10.340.30:FF:000004">
    <property type="entry name" value="DNA-3-methyladenine glycosylase II"/>
    <property type="match status" value="1"/>
</dbReference>
<dbReference type="PATRIC" id="fig|217031.6.peg.2878"/>
<accession>A0A177ZQ72</accession>
<organism evidence="7 8">
    <name type="scientific">Lederbergia galactosidilytica</name>
    <dbReference type="NCBI Taxonomy" id="217031"/>
    <lineage>
        <taxon>Bacteria</taxon>
        <taxon>Bacillati</taxon>
        <taxon>Bacillota</taxon>
        <taxon>Bacilli</taxon>
        <taxon>Bacillales</taxon>
        <taxon>Bacillaceae</taxon>
        <taxon>Lederbergia</taxon>
    </lineage>
</organism>
<dbReference type="AlphaFoldDB" id="A0A177ZQ72"/>
<dbReference type="Gene3D" id="1.10.340.30">
    <property type="entry name" value="Hypothetical protein, domain 2"/>
    <property type="match status" value="1"/>
</dbReference>
<dbReference type="GO" id="GO:0032131">
    <property type="term" value="F:alkylated DNA binding"/>
    <property type="evidence" value="ECO:0007669"/>
    <property type="project" value="TreeGrafter"/>
</dbReference>
<feature type="domain" description="HhH-GPD" evidence="6">
    <location>
        <begin position="127"/>
        <end position="287"/>
    </location>
</feature>
<proteinExistence type="inferred from homology"/>
<dbReference type="GO" id="GO:0006285">
    <property type="term" value="P:base-excision repair, AP site formation"/>
    <property type="evidence" value="ECO:0007669"/>
    <property type="project" value="TreeGrafter"/>
</dbReference>
<evidence type="ECO:0000256" key="1">
    <source>
        <dbReference type="ARBA" id="ARBA00000086"/>
    </source>
</evidence>
<dbReference type="SUPFAM" id="SSF48150">
    <property type="entry name" value="DNA-glycosylase"/>
    <property type="match status" value="1"/>
</dbReference>
<keyword evidence="5" id="KW-0234">DNA repair</keyword>
<evidence type="ECO:0000256" key="4">
    <source>
        <dbReference type="ARBA" id="ARBA00022763"/>
    </source>
</evidence>
<protein>
    <recommendedName>
        <fullName evidence="3">DNA-3-methyladenine glycosylase II</fullName>
        <ecNumber evidence="3">3.2.2.21</ecNumber>
    </recommendedName>
</protein>
<evidence type="ECO:0000313" key="8">
    <source>
        <dbReference type="Proteomes" id="UP000077881"/>
    </source>
</evidence>
<evidence type="ECO:0000256" key="2">
    <source>
        <dbReference type="ARBA" id="ARBA00010817"/>
    </source>
</evidence>
<evidence type="ECO:0000313" key="7">
    <source>
        <dbReference type="EMBL" id="OAK70151.1"/>
    </source>
</evidence>
<dbReference type="GO" id="GO:0043916">
    <property type="term" value="F:DNA-7-methylguanine glycosylase activity"/>
    <property type="evidence" value="ECO:0007669"/>
    <property type="project" value="TreeGrafter"/>
</dbReference>
<reference evidence="7 8" key="1">
    <citation type="submission" date="2015-05" db="EMBL/GenBank/DDBJ databases">
        <title>Comparison of genome.</title>
        <authorList>
            <person name="Zheng Z."/>
            <person name="Sun M."/>
        </authorList>
    </citation>
    <scope>NUCLEOTIDE SEQUENCE [LARGE SCALE GENOMIC DNA]</scope>
    <source>
        <strain evidence="7 8">G25-74</strain>
    </source>
</reference>
<dbReference type="SMART" id="SM00478">
    <property type="entry name" value="ENDO3c"/>
    <property type="match status" value="1"/>
</dbReference>
<dbReference type="EC" id="3.2.2.21" evidence="3"/>
<dbReference type="Pfam" id="PF00730">
    <property type="entry name" value="HhH-GPD"/>
    <property type="match status" value="1"/>
</dbReference>
<dbReference type="EMBL" id="LDJR01000052">
    <property type="protein sequence ID" value="OAK70151.1"/>
    <property type="molecule type" value="Genomic_DNA"/>
</dbReference>
<dbReference type="GO" id="GO:0006307">
    <property type="term" value="P:DNA alkylation repair"/>
    <property type="evidence" value="ECO:0007669"/>
    <property type="project" value="TreeGrafter"/>
</dbReference>
<dbReference type="PANTHER" id="PTHR43003">
    <property type="entry name" value="DNA-3-METHYLADENINE GLYCOSYLASE"/>
    <property type="match status" value="1"/>
</dbReference>
<comment type="caution">
    <text evidence="7">The sequence shown here is derived from an EMBL/GenBank/DDBJ whole genome shotgun (WGS) entry which is preliminary data.</text>
</comment>
<sequence>MWKEKIAINGPYDFDLALSRLEMDPLNQLNRFERWACVPIYGEKPEVATIQAIGTTDQPIFIVSGHQEATKEKVLNRIFTIFQWNISLKEIHDHFLKTSLKDIFILHHGTPIVLDFAPYTTVVKAMIHQQIHMKFAIRLTTEFVHRFGFQMDGVPFYPTPETISQLKPEQLRDLKFSQRKAEYVIGLGQKIANKELNLAELAKLSDEEIKKELVKIRGIGPWTAQSFLMSGLGRANLFPMADIGIQNAIKKLFALELKPTKEEMLEYSREWEPYLSYATLYLWRSIEPQAE</sequence>
<evidence type="ECO:0000259" key="6">
    <source>
        <dbReference type="SMART" id="SM00478"/>
    </source>
</evidence>
<dbReference type="STRING" id="217031.ABB05_13340"/>
<name>A0A177ZQ72_9BACI</name>
<dbReference type="InterPro" id="IPR011257">
    <property type="entry name" value="DNA_glycosylase"/>
</dbReference>
<dbReference type="InterPro" id="IPR051912">
    <property type="entry name" value="Alkylbase_DNA_Glycosylase/TA"/>
</dbReference>
<dbReference type="GO" id="GO:0005737">
    <property type="term" value="C:cytoplasm"/>
    <property type="evidence" value="ECO:0007669"/>
    <property type="project" value="TreeGrafter"/>
</dbReference>
<dbReference type="Proteomes" id="UP000077881">
    <property type="component" value="Unassembled WGS sequence"/>
</dbReference>
<evidence type="ECO:0000256" key="3">
    <source>
        <dbReference type="ARBA" id="ARBA00012000"/>
    </source>
</evidence>
<comment type="catalytic activity">
    <reaction evidence="1">
        <text>Hydrolysis of alkylated DNA, releasing 3-methyladenine, 3-methylguanine, 7-methylguanine and 7-methyladenine.</text>
        <dbReference type="EC" id="3.2.2.21"/>
    </reaction>
</comment>
<dbReference type="CDD" id="cd00056">
    <property type="entry name" value="ENDO3c"/>
    <property type="match status" value="1"/>
</dbReference>